<dbReference type="Proteomes" id="UP001595843">
    <property type="component" value="Unassembled WGS sequence"/>
</dbReference>
<evidence type="ECO:0000313" key="2">
    <source>
        <dbReference type="Proteomes" id="UP001595843"/>
    </source>
</evidence>
<reference evidence="2" key="1">
    <citation type="journal article" date="2019" name="Int. J. Syst. Evol. Microbiol.">
        <title>The Global Catalogue of Microorganisms (GCM) 10K type strain sequencing project: providing services to taxonomists for standard genome sequencing and annotation.</title>
        <authorList>
            <consortium name="The Broad Institute Genomics Platform"/>
            <consortium name="The Broad Institute Genome Sequencing Center for Infectious Disease"/>
            <person name="Wu L."/>
            <person name="Ma J."/>
        </authorList>
    </citation>
    <scope>NUCLEOTIDE SEQUENCE [LARGE SCALE GENOMIC DNA]</scope>
    <source>
        <strain evidence="2">IBRC-M 10813</strain>
    </source>
</reference>
<organism evidence="1 2">
    <name type="scientific">Salinithrix halophila</name>
    <dbReference type="NCBI Taxonomy" id="1485204"/>
    <lineage>
        <taxon>Bacteria</taxon>
        <taxon>Bacillati</taxon>
        <taxon>Bacillota</taxon>
        <taxon>Bacilli</taxon>
        <taxon>Bacillales</taxon>
        <taxon>Thermoactinomycetaceae</taxon>
        <taxon>Salinithrix</taxon>
    </lineage>
</organism>
<comment type="caution">
    <text evidence="1">The sequence shown here is derived from an EMBL/GenBank/DDBJ whole genome shotgun (WGS) entry which is preliminary data.</text>
</comment>
<sequence length="83" mass="9229">MNMFVLTAKVLSKKEGVPVEGQKVLCRAVKGADGDTYWVVEKNRLKANSADSSVILIDPVDFLSDDGRKLARVSYWPEEEKAD</sequence>
<gene>
    <name evidence="1" type="ORF">ACFOUO_00295</name>
</gene>
<dbReference type="EMBL" id="JBHSAP010000002">
    <property type="protein sequence ID" value="MFC4075263.1"/>
    <property type="molecule type" value="Genomic_DNA"/>
</dbReference>
<proteinExistence type="predicted"/>
<accession>A0ABV8JD70</accession>
<keyword evidence="2" id="KW-1185">Reference proteome</keyword>
<name>A0ABV8JD70_9BACL</name>
<protein>
    <submittedName>
        <fullName evidence="1">Uncharacterized protein</fullName>
    </submittedName>
</protein>
<evidence type="ECO:0000313" key="1">
    <source>
        <dbReference type="EMBL" id="MFC4075263.1"/>
    </source>
</evidence>